<dbReference type="Pfam" id="PF13404">
    <property type="entry name" value="HTH_AsnC-type"/>
    <property type="match status" value="2"/>
</dbReference>
<evidence type="ECO:0000259" key="5">
    <source>
        <dbReference type="Pfam" id="PF13404"/>
    </source>
</evidence>
<evidence type="ECO:0000256" key="3">
    <source>
        <dbReference type="ARBA" id="ARBA00023163"/>
    </source>
</evidence>
<dbReference type="InterPro" id="IPR036388">
    <property type="entry name" value="WH-like_DNA-bd_sf"/>
</dbReference>
<dbReference type="PANTHER" id="PTHR30154">
    <property type="entry name" value="LEUCINE-RESPONSIVE REGULATORY PROTEIN"/>
    <property type="match status" value="1"/>
</dbReference>
<dbReference type="InterPro" id="IPR036390">
    <property type="entry name" value="WH_DNA-bd_sf"/>
</dbReference>
<dbReference type="InterPro" id="IPR019888">
    <property type="entry name" value="Tscrpt_reg_AsnC-like"/>
</dbReference>
<dbReference type="SUPFAM" id="SSF46785">
    <property type="entry name" value="Winged helix' DNA-binding domain"/>
    <property type="match status" value="2"/>
</dbReference>
<dbReference type="Pfam" id="PF01037">
    <property type="entry name" value="AsnC_trans_reg"/>
    <property type="match status" value="1"/>
</dbReference>
<sequence length="327" mass="35513">MRHDLDDTDRRIVAALLAAPRASWRRTAAALDLSERTVVRRAGPLLHDGTVRVTAVRHPRCFPRLVPLALRIRCRPQHIRTVAAALARRPDTVWVDILGDGNEISTVLFLQGPEARNTLLLRDLPATDAVTSWTSHTLLRVFPVAFGWTGGLLTQAETDALCLRPPTPPPGPLALDDTDHALIQALYADGRATYTDLARRAHTTPLAARRRTERLIGRAVRLATEVDLALLGIGADALLWITVAPHALDATAHALSGNSQVRFTAATTGPANLLAAVAATDLEALYRLFTETLDGLPHITALETTPILMTFKRAGLRCVQSDTGILR</sequence>
<accession>A0ABW8M3P6</accession>
<feature type="domain" description="HTH asnC-type" evidence="5">
    <location>
        <begin position="175"/>
        <end position="215"/>
    </location>
</feature>
<dbReference type="PANTHER" id="PTHR30154:SF34">
    <property type="entry name" value="TRANSCRIPTIONAL REGULATOR AZLB"/>
    <property type="match status" value="1"/>
</dbReference>
<feature type="domain" description="Transcription regulator AsnC/Lrp ligand binding" evidence="4">
    <location>
        <begin position="240"/>
        <end position="308"/>
    </location>
</feature>
<feature type="domain" description="HTH asnC-type" evidence="5">
    <location>
        <begin position="5"/>
        <end position="41"/>
    </location>
</feature>
<protein>
    <submittedName>
        <fullName evidence="6">Lrp/AsnC family transcriptional regulator</fullName>
    </submittedName>
</protein>
<evidence type="ECO:0000313" key="7">
    <source>
        <dbReference type="Proteomes" id="UP001620295"/>
    </source>
</evidence>
<keyword evidence="3" id="KW-0804">Transcription</keyword>
<reference evidence="6 7" key="1">
    <citation type="submission" date="2024-11" db="EMBL/GenBank/DDBJ databases">
        <title>The Natural Products Discovery Center: Release of the First 8490 Sequenced Strains for Exploring Actinobacteria Biosynthetic Diversity.</title>
        <authorList>
            <person name="Kalkreuter E."/>
            <person name="Kautsar S.A."/>
            <person name="Yang D."/>
            <person name="Bader C.D."/>
            <person name="Teijaro C.N."/>
            <person name="Fluegel L."/>
            <person name="Davis C.M."/>
            <person name="Simpson J.R."/>
            <person name="Lauterbach L."/>
            <person name="Steele A.D."/>
            <person name="Gui C."/>
            <person name="Meng S."/>
            <person name="Li G."/>
            <person name="Viehrig K."/>
            <person name="Ye F."/>
            <person name="Su P."/>
            <person name="Kiefer A.F."/>
            <person name="Nichols A."/>
            <person name="Cepeda A.J."/>
            <person name="Yan W."/>
            <person name="Fan B."/>
            <person name="Jiang Y."/>
            <person name="Adhikari A."/>
            <person name="Zheng C.-J."/>
            <person name="Schuster L."/>
            <person name="Cowan T.M."/>
            <person name="Smanski M.J."/>
            <person name="Chevrette M.G."/>
            <person name="De Carvalho L.P.S."/>
            <person name="Shen B."/>
        </authorList>
    </citation>
    <scope>NUCLEOTIDE SEQUENCE [LARGE SCALE GENOMIC DNA]</scope>
    <source>
        <strain evidence="6 7">NPDC020863</strain>
    </source>
</reference>
<evidence type="ECO:0000259" key="4">
    <source>
        <dbReference type="Pfam" id="PF01037"/>
    </source>
</evidence>
<organism evidence="6 7">
    <name type="scientific">Streptomyces milbemycinicus</name>
    <dbReference type="NCBI Taxonomy" id="476552"/>
    <lineage>
        <taxon>Bacteria</taxon>
        <taxon>Bacillati</taxon>
        <taxon>Actinomycetota</taxon>
        <taxon>Actinomycetes</taxon>
        <taxon>Kitasatosporales</taxon>
        <taxon>Streptomycetaceae</taxon>
        <taxon>Streptomyces</taxon>
    </lineage>
</organism>
<evidence type="ECO:0000256" key="2">
    <source>
        <dbReference type="ARBA" id="ARBA00023125"/>
    </source>
</evidence>
<proteinExistence type="predicted"/>
<comment type="caution">
    <text evidence="6">The sequence shown here is derived from an EMBL/GenBank/DDBJ whole genome shotgun (WGS) entry which is preliminary data.</text>
</comment>
<evidence type="ECO:0000313" key="6">
    <source>
        <dbReference type="EMBL" id="MFK4272746.1"/>
    </source>
</evidence>
<dbReference type="SMART" id="SM00344">
    <property type="entry name" value="HTH_ASNC"/>
    <property type="match status" value="1"/>
</dbReference>
<dbReference type="InterPro" id="IPR011008">
    <property type="entry name" value="Dimeric_a/b-barrel"/>
</dbReference>
<dbReference type="InterPro" id="IPR000485">
    <property type="entry name" value="AsnC-type_HTH_dom"/>
</dbReference>
<dbReference type="Gene3D" id="1.10.10.10">
    <property type="entry name" value="Winged helix-like DNA-binding domain superfamily/Winged helix DNA-binding domain"/>
    <property type="match status" value="2"/>
</dbReference>
<dbReference type="EMBL" id="JBJDQH010000031">
    <property type="protein sequence ID" value="MFK4272746.1"/>
    <property type="molecule type" value="Genomic_DNA"/>
</dbReference>
<gene>
    <name evidence="6" type="ORF">ACI2L5_48940</name>
</gene>
<name>A0ABW8M3P6_9ACTN</name>
<dbReference type="SUPFAM" id="SSF54909">
    <property type="entry name" value="Dimeric alpha+beta barrel"/>
    <property type="match status" value="1"/>
</dbReference>
<dbReference type="Gene3D" id="3.30.70.920">
    <property type="match status" value="1"/>
</dbReference>
<keyword evidence="1" id="KW-0805">Transcription regulation</keyword>
<keyword evidence="2" id="KW-0238">DNA-binding</keyword>
<evidence type="ECO:0000256" key="1">
    <source>
        <dbReference type="ARBA" id="ARBA00023015"/>
    </source>
</evidence>
<dbReference type="Proteomes" id="UP001620295">
    <property type="component" value="Unassembled WGS sequence"/>
</dbReference>
<dbReference type="RefSeq" id="WP_404748947.1">
    <property type="nucleotide sequence ID" value="NZ_JBJDQH010000031.1"/>
</dbReference>
<dbReference type="InterPro" id="IPR019887">
    <property type="entry name" value="Tscrpt_reg_AsnC/Lrp_C"/>
</dbReference>
<keyword evidence="7" id="KW-1185">Reference proteome</keyword>